<dbReference type="GO" id="GO:0005737">
    <property type="term" value="C:cytoplasm"/>
    <property type="evidence" value="ECO:0007669"/>
    <property type="project" value="UniProtKB-SubCell"/>
</dbReference>
<comment type="caution">
    <text evidence="10">The sequence shown here is derived from an EMBL/GenBank/DDBJ whole genome shotgun (WGS) entry which is preliminary data.</text>
</comment>
<dbReference type="SUPFAM" id="SSF140586">
    <property type="entry name" value="Dcp2 domain-like"/>
    <property type="match status" value="1"/>
</dbReference>
<dbReference type="InterPro" id="IPR044099">
    <property type="entry name" value="Dcp2_NUDIX"/>
</dbReference>
<keyword evidence="4" id="KW-0963">Cytoplasm</keyword>
<dbReference type="Gene3D" id="1.10.10.1050">
    <property type="entry name" value="Dcp2, box A domain"/>
    <property type="match status" value="1"/>
</dbReference>
<dbReference type="InterPro" id="IPR000086">
    <property type="entry name" value="NUDIX_hydrolase_dom"/>
</dbReference>
<dbReference type="EMBL" id="JAAMPC010000006">
    <property type="protein sequence ID" value="KAG2307740.1"/>
    <property type="molecule type" value="Genomic_DNA"/>
</dbReference>
<evidence type="ECO:0000256" key="3">
    <source>
        <dbReference type="ARBA" id="ARBA00005279"/>
    </source>
</evidence>
<dbReference type="Gene3D" id="3.90.79.10">
    <property type="entry name" value="Nucleoside Triphosphate Pyrophosphohydrolase"/>
    <property type="match status" value="2"/>
</dbReference>
<keyword evidence="11" id="KW-1185">Reference proteome</keyword>
<dbReference type="SMART" id="SM01125">
    <property type="entry name" value="DCP2"/>
    <property type="match status" value="1"/>
</dbReference>
<evidence type="ECO:0000313" key="10">
    <source>
        <dbReference type="EMBL" id="KAG2307740.1"/>
    </source>
</evidence>
<evidence type="ECO:0000313" key="11">
    <source>
        <dbReference type="Proteomes" id="UP000886595"/>
    </source>
</evidence>
<dbReference type="Pfam" id="PF00293">
    <property type="entry name" value="NUDIX"/>
    <property type="match status" value="2"/>
</dbReference>
<dbReference type="Proteomes" id="UP000886595">
    <property type="component" value="Unassembled WGS sequence"/>
</dbReference>
<organism evidence="10 11">
    <name type="scientific">Brassica carinata</name>
    <name type="common">Ethiopian mustard</name>
    <name type="synonym">Abyssinian cabbage</name>
    <dbReference type="NCBI Taxonomy" id="52824"/>
    <lineage>
        <taxon>Eukaryota</taxon>
        <taxon>Viridiplantae</taxon>
        <taxon>Streptophyta</taxon>
        <taxon>Embryophyta</taxon>
        <taxon>Tracheophyta</taxon>
        <taxon>Spermatophyta</taxon>
        <taxon>Magnoliopsida</taxon>
        <taxon>eudicotyledons</taxon>
        <taxon>Gunneridae</taxon>
        <taxon>Pentapetalae</taxon>
        <taxon>rosids</taxon>
        <taxon>malvids</taxon>
        <taxon>Brassicales</taxon>
        <taxon>Brassicaceae</taxon>
        <taxon>Brassiceae</taxon>
        <taxon>Brassica</taxon>
    </lineage>
</organism>
<keyword evidence="8" id="KW-0464">Manganese</keyword>
<reference evidence="10 11" key="1">
    <citation type="submission" date="2020-02" db="EMBL/GenBank/DDBJ databases">
        <authorList>
            <person name="Ma Q."/>
            <person name="Huang Y."/>
            <person name="Song X."/>
            <person name="Pei D."/>
        </authorList>
    </citation>
    <scope>NUCLEOTIDE SEQUENCE [LARGE SCALE GENOMIC DNA]</scope>
    <source>
        <strain evidence="10">Sxm20200214</strain>
        <tissue evidence="10">Leaf</tissue>
    </source>
</reference>
<evidence type="ECO:0000256" key="1">
    <source>
        <dbReference type="ARBA" id="ARBA00001936"/>
    </source>
</evidence>
<evidence type="ECO:0000256" key="5">
    <source>
        <dbReference type="ARBA" id="ARBA00022723"/>
    </source>
</evidence>
<name>A0A8X7VAK6_BRACI</name>
<evidence type="ECO:0000259" key="9">
    <source>
        <dbReference type="PROSITE" id="PS51462"/>
    </source>
</evidence>
<dbReference type="GO" id="GO:0140933">
    <property type="term" value="F:5'-(N(7)-methylguanosine 5'-triphospho)-[mRNA] hydrolase activity"/>
    <property type="evidence" value="ECO:0007669"/>
    <property type="project" value="InterPro"/>
</dbReference>
<dbReference type="SUPFAM" id="SSF55811">
    <property type="entry name" value="Nudix"/>
    <property type="match status" value="2"/>
</dbReference>
<gene>
    <name evidence="10" type="ORF">Bca52824_027488</name>
</gene>
<dbReference type="FunFam" id="3.90.79.10:FF:000003">
    <property type="entry name" value="M7GpppN-mRNA hydrolase isoform 2"/>
    <property type="match status" value="2"/>
</dbReference>
<feature type="domain" description="Nudix hydrolase" evidence="9">
    <location>
        <begin position="230"/>
        <end position="359"/>
    </location>
</feature>
<keyword evidence="7" id="KW-0694">RNA-binding</keyword>
<sequence>MSSLPSKKLLDDLYTQFVVNAPEEEKQSFERLMFLVESAHWYYEDNVVENDQTLKSLSLESLLIFRDFCAYKSRVPVAGAIILDETYERCLLVKGWKQSSSWSFPRGKKNTTNEEDDVCAIREVHEETGFDVSKLLKKEEYIEFTFEGKKRVRLYIVVGVRDDTAFAPLTKKEISVIAWHRLDGLESGFAGLKIRCPLEFTRLLFNNSDLLRPHVAHLDKIFRDFCAYKSRVPVAGAIILDETYERCLLVKGWKQSSSWSFPRGKKNTTNEEDDVCAIREVHEETGFDVSKLLKKEEYIEFTFEGKKRVRLYIVVGVRDDTAFAPLTKKEISVIAWHRLDGLESGFAGLKMYMATDGRSHLIPPPNSPPFLRYSYLTTDPSALEV</sequence>
<dbReference type="GO" id="GO:0000184">
    <property type="term" value="P:nuclear-transcribed mRNA catabolic process, nonsense-mediated decay"/>
    <property type="evidence" value="ECO:0007669"/>
    <property type="project" value="InterPro"/>
</dbReference>
<dbReference type="OrthoDB" id="18996at2759"/>
<dbReference type="CDD" id="cd03672">
    <property type="entry name" value="NUDIX_Dcp2p_Nudt20"/>
    <property type="match status" value="2"/>
</dbReference>
<keyword evidence="6" id="KW-0378">Hydrolase</keyword>
<feature type="domain" description="Nudix hydrolase" evidence="9">
    <location>
        <begin position="73"/>
        <end position="202"/>
    </location>
</feature>
<dbReference type="InterPro" id="IPR015797">
    <property type="entry name" value="NUDIX_hydrolase-like_dom_sf"/>
</dbReference>
<evidence type="ECO:0000256" key="4">
    <source>
        <dbReference type="ARBA" id="ARBA00022490"/>
    </source>
</evidence>
<comment type="cofactor">
    <cofactor evidence="1">
        <name>Mn(2+)</name>
        <dbReference type="ChEBI" id="CHEBI:29035"/>
    </cofactor>
</comment>
<comment type="subcellular location">
    <subcellularLocation>
        <location evidence="2">Cytoplasm</location>
    </subcellularLocation>
</comment>
<dbReference type="GO" id="GO:0000290">
    <property type="term" value="P:deadenylation-dependent decapping of nuclear-transcribed mRNA"/>
    <property type="evidence" value="ECO:0007669"/>
    <property type="project" value="InterPro"/>
</dbReference>
<dbReference type="PANTHER" id="PTHR23114">
    <property type="entry name" value="M7GPPPN-MRNA HYDROLASE"/>
    <property type="match status" value="1"/>
</dbReference>
<evidence type="ECO:0000256" key="7">
    <source>
        <dbReference type="ARBA" id="ARBA00022884"/>
    </source>
</evidence>
<dbReference type="GO" id="GO:0003723">
    <property type="term" value="F:RNA binding"/>
    <property type="evidence" value="ECO:0007669"/>
    <property type="project" value="UniProtKB-KW"/>
</dbReference>
<evidence type="ECO:0000256" key="2">
    <source>
        <dbReference type="ARBA" id="ARBA00004496"/>
    </source>
</evidence>
<dbReference type="InterPro" id="IPR036189">
    <property type="entry name" value="DCP2_BoxA_sf"/>
</dbReference>
<dbReference type="PROSITE" id="PS51462">
    <property type="entry name" value="NUDIX"/>
    <property type="match status" value="2"/>
</dbReference>
<dbReference type="Pfam" id="PF05026">
    <property type="entry name" value="DCP2"/>
    <property type="match status" value="1"/>
</dbReference>
<evidence type="ECO:0000256" key="6">
    <source>
        <dbReference type="ARBA" id="ARBA00022801"/>
    </source>
</evidence>
<protein>
    <recommendedName>
        <fullName evidence="9">Nudix hydrolase domain-containing protein</fullName>
    </recommendedName>
</protein>
<proteinExistence type="inferred from homology"/>
<dbReference type="GO" id="GO:0030145">
    <property type="term" value="F:manganese ion binding"/>
    <property type="evidence" value="ECO:0007669"/>
    <property type="project" value="InterPro"/>
</dbReference>
<comment type="similarity">
    <text evidence="3">Belongs to the Nudix hydrolase family. DCP2 subfamily.</text>
</comment>
<dbReference type="AlphaFoldDB" id="A0A8X7VAK6"/>
<dbReference type="InterPro" id="IPR007722">
    <property type="entry name" value="DCP2_BoxA"/>
</dbReference>
<accession>A0A8X7VAK6</accession>
<dbReference type="PANTHER" id="PTHR23114:SF26">
    <property type="entry name" value="NUDIX HYDROLASE DOMAIN-CONTAINING PROTEIN"/>
    <property type="match status" value="1"/>
</dbReference>
<keyword evidence="5" id="KW-0479">Metal-binding</keyword>
<evidence type="ECO:0000256" key="8">
    <source>
        <dbReference type="ARBA" id="ARBA00023211"/>
    </source>
</evidence>